<dbReference type="AlphaFoldDB" id="A0A926EQZ0"/>
<protein>
    <submittedName>
        <fullName evidence="1">Heme-degrading domain-containing protein</fullName>
    </submittedName>
</protein>
<dbReference type="SUPFAM" id="SSF143744">
    <property type="entry name" value="GlcG-like"/>
    <property type="match status" value="1"/>
</dbReference>
<dbReference type="Pfam" id="PF03928">
    <property type="entry name" value="HbpS-like"/>
    <property type="match status" value="1"/>
</dbReference>
<reference evidence="1" key="1">
    <citation type="submission" date="2020-08" db="EMBL/GenBank/DDBJ databases">
        <title>Genome public.</title>
        <authorList>
            <person name="Liu C."/>
            <person name="Sun Q."/>
        </authorList>
    </citation>
    <scope>NUCLEOTIDE SEQUENCE</scope>
    <source>
        <strain evidence="1">NSJ-64</strain>
    </source>
</reference>
<accession>A0A926EQZ0</accession>
<name>A0A926EQZ0_9FIRM</name>
<dbReference type="PANTHER" id="PTHR28255">
    <property type="match status" value="1"/>
</dbReference>
<dbReference type="InterPro" id="IPR038084">
    <property type="entry name" value="PduO/GlcC-like_sf"/>
</dbReference>
<comment type="caution">
    <text evidence="1">The sequence shown here is derived from an EMBL/GenBank/DDBJ whole genome shotgun (WGS) entry which is preliminary data.</text>
</comment>
<dbReference type="RefSeq" id="WP_262395838.1">
    <property type="nucleotide sequence ID" value="NZ_JACRTD010000008.1"/>
</dbReference>
<dbReference type="Gene3D" id="3.30.450.150">
    <property type="entry name" value="Haem-degrading domain"/>
    <property type="match status" value="1"/>
</dbReference>
<dbReference type="InterPro" id="IPR010371">
    <property type="entry name" value="YBR137W-like"/>
</dbReference>
<proteinExistence type="predicted"/>
<dbReference type="InterPro" id="IPR005624">
    <property type="entry name" value="PduO/GlcC-like"/>
</dbReference>
<sequence length="158" mass="17661">MENNTIKQQLEHVIREEEELVFDSFTAKDAFAIGGALIARAEKEGKKITVGISLYRRNVFYASMDGCTPDNDSWLRKKENTVNHFYKSSHRVALEAKAGGYDLYEEFQLSRQDVVPAGGAFPIKINGMGIVGVIALSGMQSHEDHGYVADAIREYTKK</sequence>
<dbReference type="Proteomes" id="UP000623678">
    <property type="component" value="Unassembled WGS sequence"/>
</dbReference>
<dbReference type="NCBIfam" id="NF002696">
    <property type="entry name" value="PRK02487.1-5"/>
    <property type="match status" value="1"/>
</dbReference>
<evidence type="ECO:0000313" key="1">
    <source>
        <dbReference type="EMBL" id="MBC8586116.1"/>
    </source>
</evidence>
<keyword evidence="2" id="KW-1185">Reference proteome</keyword>
<dbReference type="EMBL" id="JACRTD010000008">
    <property type="protein sequence ID" value="MBC8586116.1"/>
    <property type="molecule type" value="Genomic_DNA"/>
</dbReference>
<organism evidence="1 2">
    <name type="scientific">Youxingia wuxianensis</name>
    <dbReference type="NCBI Taxonomy" id="2763678"/>
    <lineage>
        <taxon>Bacteria</taxon>
        <taxon>Bacillati</taxon>
        <taxon>Bacillota</taxon>
        <taxon>Clostridia</taxon>
        <taxon>Eubacteriales</taxon>
        <taxon>Oscillospiraceae</taxon>
        <taxon>Youxingia</taxon>
    </lineage>
</organism>
<evidence type="ECO:0000313" key="2">
    <source>
        <dbReference type="Proteomes" id="UP000623678"/>
    </source>
</evidence>
<gene>
    <name evidence="1" type="ORF">H8705_11030</name>
</gene>
<dbReference type="PANTHER" id="PTHR28255:SF1">
    <property type="entry name" value="UPF0303 PROTEIN YBR137W"/>
    <property type="match status" value="1"/>
</dbReference>
<dbReference type="PIRSF" id="PIRSF008757">
    <property type="entry name" value="UCP008757"/>
    <property type="match status" value="1"/>
</dbReference>